<feature type="binding site" evidence="8">
    <location>
        <position position="123"/>
    </location>
    <ligand>
        <name>ATP</name>
        <dbReference type="ChEBI" id="CHEBI:30616"/>
    </ligand>
</feature>
<dbReference type="GO" id="GO:0030145">
    <property type="term" value="F:manganese ion binding"/>
    <property type="evidence" value="ECO:0007669"/>
    <property type="project" value="UniProtKB-UniRule"/>
</dbReference>
<keyword evidence="10" id="KW-1185">Reference proteome</keyword>
<evidence type="ECO:0000256" key="2">
    <source>
        <dbReference type="ARBA" id="ARBA00022679"/>
    </source>
</evidence>
<dbReference type="GO" id="GO:0005524">
    <property type="term" value="F:ATP binding"/>
    <property type="evidence" value="ECO:0007669"/>
    <property type="project" value="UniProtKB-UniRule"/>
</dbReference>
<evidence type="ECO:0000256" key="7">
    <source>
        <dbReference type="ARBA" id="ARBA00022842"/>
    </source>
</evidence>
<keyword evidence="8" id="KW-0464">Manganese</keyword>
<dbReference type="GO" id="GO:0070733">
    <property type="term" value="F:AMPylase activity"/>
    <property type="evidence" value="ECO:0007669"/>
    <property type="project" value="UniProtKB-EC"/>
</dbReference>
<dbReference type="OrthoDB" id="9776281at2"/>
<feature type="binding site" evidence="8">
    <location>
        <position position="89"/>
    </location>
    <ligand>
        <name>ATP</name>
        <dbReference type="ChEBI" id="CHEBI:30616"/>
    </ligand>
</feature>
<comment type="catalytic activity">
    <reaction evidence="8">
        <text>L-seryl-[protein] + ATP = 3-O-(5'-adenylyl)-L-seryl-[protein] + diphosphate</text>
        <dbReference type="Rhea" id="RHEA:58120"/>
        <dbReference type="Rhea" id="RHEA-COMP:9863"/>
        <dbReference type="Rhea" id="RHEA-COMP:15073"/>
        <dbReference type="ChEBI" id="CHEBI:29999"/>
        <dbReference type="ChEBI" id="CHEBI:30616"/>
        <dbReference type="ChEBI" id="CHEBI:33019"/>
        <dbReference type="ChEBI" id="CHEBI:142516"/>
        <dbReference type="EC" id="2.7.7.108"/>
    </reaction>
</comment>
<dbReference type="GO" id="GO:0000287">
    <property type="term" value="F:magnesium ion binding"/>
    <property type="evidence" value="ECO:0007669"/>
    <property type="project" value="UniProtKB-UniRule"/>
</dbReference>
<dbReference type="EC" id="2.7.7.-" evidence="8"/>
<keyword evidence="2 8" id="KW-0808">Transferase</keyword>
<dbReference type="AlphaFoldDB" id="A0A2C7A8N9"/>
<comment type="caution">
    <text evidence="9">The sequence shown here is derived from an EMBL/GenBank/DDBJ whole genome shotgun (WGS) entry which is preliminary data.</text>
</comment>
<evidence type="ECO:0000256" key="5">
    <source>
        <dbReference type="ARBA" id="ARBA00022741"/>
    </source>
</evidence>
<comment type="catalytic activity">
    <reaction evidence="8">
        <text>L-histidyl-[protein] + UTP = N(tele)-(5'-uridylyl)-L-histidyl-[protein] + diphosphate</text>
        <dbReference type="Rhea" id="RHEA:83891"/>
        <dbReference type="Rhea" id="RHEA-COMP:9745"/>
        <dbReference type="Rhea" id="RHEA-COMP:20239"/>
        <dbReference type="ChEBI" id="CHEBI:29979"/>
        <dbReference type="ChEBI" id="CHEBI:33019"/>
        <dbReference type="ChEBI" id="CHEBI:46398"/>
        <dbReference type="ChEBI" id="CHEBI:233474"/>
    </reaction>
</comment>
<gene>
    <name evidence="8" type="primary">ydiU</name>
    <name evidence="8" type="synonym">selO</name>
    <name evidence="9" type="ORF">CR162_21120</name>
</gene>
<dbReference type="EC" id="2.7.7.108" evidence="8"/>
<feature type="binding site" evidence="8">
    <location>
        <position position="180"/>
    </location>
    <ligand>
        <name>ATP</name>
        <dbReference type="ChEBI" id="CHEBI:30616"/>
    </ligand>
</feature>
<organism evidence="9 10">
    <name type="scientific">Teichococcus rhizosphaerae</name>
    <dbReference type="NCBI Taxonomy" id="1335062"/>
    <lineage>
        <taxon>Bacteria</taxon>
        <taxon>Pseudomonadati</taxon>
        <taxon>Pseudomonadota</taxon>
        <taxon>Alphaproteobacteria</taxon>
        <taxon>Acetobacterales</taxon>
        <taxon>Roseomonadaceae</taxon>
        <taxon>Roseomonas</taxon>
    </lineage>
</organism>
<comment type="catalytic activity">
    <reaction evidence="8">
        <text>L-tyrosyl-[protein] + ATP = O-(5'-adenylyl)-L-tyrosyl-[protein] + diphosphate</text>
        <dbReference type="Rhea" id="RHEA:54288"/>
        <dbReference type="Rhea" id="RHEA-COMP:10136"/>
        <dbReference type="Rhea" id="RHEA-COMP:13846"/>
        <dbReference type="ChEBI" id="CHEBI:30616"/>
        <dbReference type="ChEBI" id="CHEBI:33019"/>
        <dbReference type="ChEBI" id="CHEBI:46858"/>
        <dbReference type="ChEBI" id="CHEBI:83624"/>
        <dbReference type="EC" id="2.7.7.108"/>
    </reaction>
</comment>
<comment type="function">
    <text evidence="8">Nucleotidyltransferase involved in the post-translational modification of proteins. It can catalyze the addition of adenosine monophosphate (AMP) or uridine monophosphate (UMP) to a protein, resulting in modifications known as AMPylation and UMPylation.</text>
</comment>
<keyword evidence="3 8" id="KW-0548">Nucleotidyltransferase</keyword>
<keyword evidence="7 8" id="KW-0460">Magnesium</keyword>
<name>A0A2C7A8N9_9PROT</name>
<comment type="catalytic activity">
    <reaction evidence="8">
        <text>L-seryl-[protein] + UTP = O-(5'-uridylyl)-L-seryl-[protein] + diphosphate</text>
        <dbReference type="Rhea" id="RHEA:64604"/>
        <dbReference type="Rhea" id="RHEA-COMP:9863"/>
        <dbReference type="Rhea" id="RHEA-COMP:16635"/>
        <dbReference type="ChEBI" id="CHEBI:29999"/>
        <dbReference type="ChEBI" id="CHEBI:33019"/>
        <dbReference type="ChEBI" id="CHEBI:46398"/>
        <dbReference type="ChEBI" id="CHEBI:156051"/>
    </reaction>
</comment>
<feature type="binding site" evidence="8">
    <location>
        <position position="259"/>
    </location>
    <ligand>
        <name>ATP</name>
        <dbReference type="ChEBI" id="CHEBI:30616"/>
    </ligand>
</feature>
<evidence type="ECO:0000256" key="4">
    <source>
        <dbReference type="ARBA" id="ARBA00022723"/>
    </source>
</evidence>
<comment type="catalytic activity">
    <reaction evidence="8">
        <text>L-tyrosyl-[protein] + UTP = O-(5'-uridylyl)-L-tyrosyl-[protein] + diphosphate</text>
        <dbReference type="Rhea" id="RHEA:83887"/>
        <dbReference type="Rhea" id="RHEA-COMP:10136"/>
        <dbReference type="Rhea" id="RHEA-COMP:20238"/>
        <dbReference type="ChEBI" id="CHEBI:33019"/>
        <dbReference type="ChEBI" id="CHEBI:46398"/>
        <dbReference type="ChEBI" id="CHEBI:46858"/>
        <dbReference type="ChEBI" id="CHEBI:90602"/>
    </reaction>
</comment>
<keyword evidence="5 8" id="KW-0547">Nucleotide-binding</keyword>
<dbReference type="RefSeq" id="WP_099097458.1">
    <property type="nucleotide sequence ID" value="NZ_PDNU01000081.1"/>
</dbReference>
<feature type="binding site" evidence="8">
    <location>
        <position position="87"/>
    </location>
    <ligand>
        <name>ATP</name>
        <dbReference type="ChEBI" id="CHEBI:30616"/>
    </ligand>
</feature>
<evidence type="ECO:0000256" key="6">
    <source>
        <dbReference type="ARBA" id="ARBA00022840"/>
    </source>
</evidence>
<feature type="active site" description="Proton acceptor" evidence="8">
    <location>
        <position position="249"/>
    </location>
</feature>
<evidence type="ECO:0000256" key="1">
    <source>
        <dbReference type="ARBA" id="ARBA00009747"/>
    </source>
</evidence>
<keyword evidence="4 8" id="KW-0479">Metal-binding</keyword>
<dbReference type="NCBIfam" id="NF000658">
    <property type="entry name" value="PRK00029.1"/>
    <property type="match status" value="1"/>
</dbReference>
<dbReference type="HAMAP" id="MF_00692">
    <property type="entry name" value="SelO"/>
    <property type="match status" value="1"/>
</dbReference>
<feature type="binding site" evidence="8">
    <location>
        <position position="110"/>
    </location>
    <ligand>
        <name>ATP</name>
        <dbReference type="ChEBI" id="CHEBI:30616"/>
    </ligand>
</feature>
<feature type="binding site" evidence="8">
    <location>
        <position position="90"/>
    </location>
    <ligand>
        <name>ATP</name>
        <dbReference type="ChEBI" id="CHEBI:30616"/>
    </ligand>
</feature>
<feature type="binding site" evidence="8">
    <location>
        <position position="250"/>
    </location>
    <ligand>
        <name>Mg(2+)</name>
        <dbReference type="ChEBI" id="CHEBI:18420"/>
    </ligand>
</feature>
<sequence>MPGFAFDNSYARLPERFHARLPPTPVAAPRLLRLNAALAGTLGLDPEFLASPEGVAILAGNAVPEGAASLAMAYAGHQFGQFVPQLGDGRALLLGEVVGRDGQRRDIQLKGSGPTPFSRQGDGRAALGPVLREYILAEAMAALGIPTTRALAALSTGEAVRRERALPGAVLVRVASSHIRVGTFQYFAARQDIEGLRLLADHAIARHDPHLAGGPAPYRGLLEAVIARQAELVARWLQVGFIHGVMNTDNMALSGETIDYGPCAFLDAYDPATVFSSIDHYGRYAYGNQPPIAQWNLARLAECLLPLLAEDEEEALAQARAALGGFWPRFEAAWLAGMRRKIGLSGPQEEADAALIQDLLDRMARNKVDFTLFFRALGGAAADTAGDAAVAALFEDPAAYGEWAMSWRRRLEREGGLPEDRRAAMDAVNPAYIPRNHQVEAALSAAVERQDLGPFEALMDVLARPFEERPGLESYTLPPQPQERVLQTFCGT</sequence>
<dbReference type="Proteomes" id="UP000223527">
    <property type="component" value="Unassembled WGS sequence"/>
</dbReference>
<comment type="similarity">
    <text evidence="1 8">Belongs to the SELO family.</text>
</comment>
<accession>A0A2C7A8N9</accession>
<dbReference type="InterPro" id="IPR003846">
    <property type="entry name" value="SelO"/>
</dbReference>
<evidence type="ECO:0000256" key="3">
    <source>
        <dbReference type="ARBA" id="ARBA00022695"/>
    </source>
</evidence>
<evidence type="ECO:0000313" key="10">
    <source>
        <dbReference type="Proteomes" id="UP000223527"/>
    </source>
</evidence>
<evidence type="ECO:0000313" key="9">
    <source>
        <dbReference type="EMBL" id="PHK92957.1"/>
    </source>
</evidence>
<comment type="cofactor">
    <cofactor evidence="8">
        <name>Mg(2+)</name>
        <dbReference type="ChEBI" id="CHEBI:18420"/>
    </cofactor>
    <cofactor evidence="8">
        <name>Mn(2+)</name>
        <dbReference type="ChEBI" id="CHEBI:29035"/>
    </cofactor>
</comment>
<feature type="binding site" evidence="8">
    <location>
        <position position="259"/>
    </location>
    <ligand>
        <name>Mg(2+)</name>
        <dbReference type="ChEBI" id="CHEBI:18420"/>
    </ligand>
</feature>
<evidence type="ECO:0000256" key="8">
    <source>
        <dbReference type="HAMAP-Rule" id="MF_00692"/>
    </source>
</evidence>
<protein>
    <recommendedName>
        <fullName evidence="8">Protein nucleotidyltransferase YdiU</fullName>
        <ecNumber evidence="8">2.7.7.-</ecNumber>
    </recommendedName>
    <alternativeName>
        <fullName evidence="8">Protein adenylyltransferase YdiU</fullName>
        <ecNumber evidence="8">2.7.7.108</ecNumber>
    </alternativeName>
    <alternativeName>
        <fullName evidence="8">Protein uridylyltransferase YdiU</fullName>
        <ecNumber evidence="8">2.7.7.-</ecNumber>
    </alternativeName>
</protein>
<comment type="catalytic activity">
    <reaction evidence="8">
        <text>L-threonyl-[protein] + ATP = 3-O-(5'-adenylyl)-L-threonyl-[protein] + diphosphate</text>
        <dbReference type="Rhea" id="RHEA:54292"/>
        <dbReference type="Rhea" id="RHEA-COMP:11060"/>
        <dbReference type="Rhea" id="RHEA-COMP:13847"/>
        <dbReference type="ChEBI" id="CHEBI:30013"/>
        <dbReference type="ChEBI" id="CHEBI:30616"/>
        <dbReference type="ChEBI" id="CHEBI:33019"/>
        <dbReference type="ChEBI" id="CHEBI:138113"/>
        <dbReference type="EC" id="2.7.7.108"/>
    </reaction>
</comment>
<proteinExistence type="inferred from homology"/>
<dbReference type="Pfam" id="PF02696">
    <property type="entry name" value="SelO"/>
    <property type="match status" value="1"/>
</dbReference>
<keyword evidence="6 8" id="KW-0067">ATP-binding</keyword>
<dbReference type="PANTHER" id="PTHR32057">
    <property type="entry name" value="PROTEIN ADENYLYLTRANSFERASE SELO, MITOCHONDRIAL"/>
    <property type="match status" value="1"/>
</dbReference>
<feature type="binding site" evidence="8">
    <location>
        <position position="173"/>
    </location>
    <ligand>
        <name>ATP</name>
        <dbReference type="ChEBI" id="CHEBI:30616"/>
    </ligand>
</feature>
<feature type="binding site" evidence="8">
    <location>
        <position position="122"/>
    </location>
    <ligand>
        <name>ATP</name>
        <dbReference type="ChEBI" id="CHEBI:30616"/>
    </ligand>
</feature>
<dbReference type="EMBL" id="PDNU01000081">
    <property type="protein sequence ID" value="PHK92957.1"/>
    <property type="molecule type" value="Genomic_DNA"/>
</dbReference>
<reference evidence="9 10" key="1">
    <citation type="submission" date="2017-10" db="EMBL/GenBank/DDBJ databases">
        <authorList>
            <person name="Banno H."/>
            <person name="Chua N.-H."/>
        </authorList>
    </citation>
    <scope>NUCLEOTIDE SEQUENCE [LARGE SCALE GENOMIC DNA]</scope>
    <source>
        <strain evidence="9 10">YW11</strain>
    </source>
</reference>
<dbReference type="PANTHER" id="PTHR32057:SF14">
    <property type="entry name" value="PROTEIN ADENYLYLTRANSFERASE SELO, MITOCHONDRIAL"/>
    <property type="match status" value="1"/>
</dbReference>